<dbReference type="KEGG" id="trs:Terro_0222"/>
<feature type="transmembrane region" description="Helical" evidence="1">
    <location>
        <begin position="140"/>
        <end position="161"/>
    </location>
</feature>
<dbReference type="AlphaFoldDB" id="I3ZBF4"/>
<proteinExistence type="predicted"/>
<reference evidence="3 4" key="1">
    <citation type="submission" date="2012-06" db="EMBL/GenBank/DDBJ databases">
        <title>Complete genome of Terriglobus roseus DSM 18391.</title>
        <authorList>
            <consortium name="US DOE Joint Genome Institute (JGI-PGF)"/>
            <person name="Lucas S."/>
            <person name="Copeland A."/>
            <person name="Lapidus A."/>
            <person name="Glavina del Rio T."/>
            <person name="Dalin E."/>
            <person name="Tice H."/>
            <person name="Bruce D."/>
            <person name="Goodwin L."/>
            <person name="Pitluck S."/>
            <person name="Peters L."/>
            <person name="Mikhailova N."/>
            <person name="Munk A.C.C."/>
            <person name="Kyrpides N."/>
            <person name="Mavromatis K."/>
            <person name="Ivanova N."/>
            <person name="Brettin T."/>
            <person name="Detter J.C."/>
            <person name="Han C."/>
            <person name="Larimer F."/>
            <person name="Land M."/>
            <person name="Hauser L."/>
            <person name="Markowitz V."/>
            <person name="Cheng J.-F."/>
            <person name="Hugenholtz P."/>
            <person name="Woyke T."/>
            <person name="Wu D."/>
            <person name="Brambilla E."/>
            <person name="Klenk H.-P."/>
            <person name="Eisen J.A."/>
        </authorList>
    </citation>
    <scope>NUCLEOTIDE SEQUENCE [LARGE SCALE GENOMIC DNA]</scope>
    <source>
        <strain evidence="4">DSM 18391 / NRRL B-41598 / KBS 63</strain>
    </source>
</reference>
<keyword evidence="1" id="KW-0812">Transmembrane</keyword>
<protein>
    <submittedName>
        <fullName evidence="3">Putative membrane protein</fullName>
    </submittedName>
</protein>
<feature type="transmembrane region" description="Helical" evidence="1">
    <location>
        <begin position="41"/>
        <end position="60"/>
    </location>
</feature>
<sequence>MNLLLVMMLGVCTGLRTMTPVAVLCWFAYRNVLHLTGWRSFTANIIAVVVFTLMALGEYIGDKLPSTPSRTAAVGLAGRSLFGAFVGLVLAQPLVLNPAAAVVIGIVGALIGTYAGWFVRTRTVMALKCPDLPVALVEDALAIGLSITFLHLVVVHSALFAGNEGFWLR</sequence>
<accession>I3ZBF4</accession>
<feature type="transmembrane region" description="Helical" evidence="1">
    <location>
        <begin position="72"/>
        <end position="92"/>
    </location>
</feature>
<gene>
    <name evidence="3" type="ordered locus">Terro_0222</name>
</gene>
<dbReference type="InterPro" id="IPR025196">
    <property type="entry name" value="DUF4126"/>
</dbReference>
<name>I3ZBF4_TERRK</name>
<feature type="transmembrane region" description="Helical" evidence="1">
    <location>
        <begin position="98"/>
        <end position="119"/>
    </location>
</feature>
<dbReference type="RefSeq" id="WP_014784141.1">
    <property type="nucleotide sequence ID" value="NC_018014.1"/>
</dbReference>
<evidence type="ECO:0000313" key="3">
    <source>
        <dbReference type="EMBL" id="AFL86572.1"/>
    </source>
</evidence>
<keyword evidence="4" id="KW-1185">Reference proteome</keyword>
<dbReference type="Proteomes" id="UP000006056">
    <property type="component" value="Chromosome"/>
</dbReference>
<feature type="domain" description="DUF4126" evidence="2">
    <location>
        <begin position="3"/>
        <end position="156"/>
    </location>
</feature>
<dbReference type="STRING" id="926566.Terro_0222"/>
<organism evidence="3 4">
    <name type="scientific">Terriglobus roseus (strain DSM 18391 / NRRL B-41598 / KBS 63)</name>
    <dbReference type="NCBI Taxonomy" id="926566"/>
    <lineage>
        <taxon>Bacteria</taxon>
        <taxon>Pseudomonadati</taxon>
        <taxon>Acidobacteriota</taxon>
        <taxon>Terriglobia</taxon>
        <taxon>Terriglobales</taxon>
        <taxon>Acidobacteriaceae</taxon>
        <taxon>Terriglobus</taxon>
    </lineage>
</organism>
<dbReference type="OrthoDB" id="9812409at2"/>
<dbReference type="Pfam" id="PF13548">
    <property type="entry name" value="DUF4126"/>
    <property type="match status" value="1"/>
</dbReference>
<dbReference type="eggNOG" id="COG3918">
    <property type="taxonomic scope" value="Bacteria"/>
</dbReference>
<evidence type="ECO:0000256" key="1">
    <source>
        <dbReference type="SAM" id="Phobius"/>
    </source>
</evidence>
<evidence type="ECO:0000313" key="4">
    <source>
        <dbReference type="Proteomes" id="UP000006056"/>
    </source>
</evidence>
<dbReference type="EMBL" id="CP003379">
    <property type="protein sequence ID" value="AFL86572.1"/>
    <property type="molecule type" value="Genomic_DNA"/>
</dbReference>
<evidence type="ECO:0000259" key="2">
    <source>
        <dbReference type="Pfam" id="PF13548"/>
    </source>
</evidence>
<keyword evidence="1" id="KW-1133">Transmembrane helix</keyword>
<dbReference type="HOGENOM" id="CLU_125942_0_0_0"/>
<keyword evidence="1" id="KW-0472">Membrane</keyword>